<feature type="transmembrane region" description="Helical" evidence="9">
    <location>
        <begin position="122"/>
        <end position="144"/>
    </location>
</feature>
<evidence type="ECO:0000256" key="4">
    <source>
        <dbReference type="ARBA" id="ARBA00022692"/>
    </source>
</evidence>
<name>A0A061R7L3_9CHLO</name>
<keyword evidence="4 9" id="KW-0812">Transmembrane</keyword>
<evidence type="ECO:0000256" key="7">
    <source>
        <dbReference type="ARBA" id="ARBA00023136"/>
    </source>
</evidence>
<feature type="transmembrane region" description="Helical" evidence="9">
    <location>
        <begin position="244"/>
        <end position="262"/>
    </location>
</feature>
<feature type="transmembrane region" description="Helical" evidence="9">
    <location>
        <begin position="214"/>
        <end position="232"/>
    </location>
</feature>
<evidence type="ECO:0000256" key="9">
    <source>
        <dbReference type="SAM" id="Phobius"/>
    </source>
</evidence>
<evidence type="ECO:0000256" key="3">
    <source>
        <dbReference type="ARBA" id="ARBA00022448"/>
    </source>
</evidence>
<evidence type="ECO:0000256" key="6">
    <source>
        <dbReference type="ARBA" id="ARBA00023065"/>
    </source>
</evidence>
<keyword evidence="5 9" id="KW-1133">Transmembrane helix</keyword>
<dbReference type="GO" id="GO:0015743">
    <property type="term" value="P:malate transport"/>
    <property type="evidence" value="ECO:0007669"/>
    <property type="project" value="InterPro"/>
</dbReference>
<dbReference type="GO" id="GO:0034220">
    <property type="term" value="P:monoatomic ion transmembrane transport"/>
    <property type="evidence" value="ECO:0007669"/>
    <property type="project" value="UniProtKB-KW"/>
</dbReference>
<dbReference type="GO" id="GO:0016020">
    <property type="term" value="C:membrane"/>
    <property type="evidence" value="ECO:0007669"/>
    <property type="project" value="UniProtKB-SubCell"/>
</dbReference>
<accession>A0A061R7L3</accession>
<keyword evidence="6" id="KW-0406">Ion transport</keyword>
<dbReference type="EMBL" id="GBEZ01019864">
    <property type="protein sequence ID" value="JAC66749.1"/>
    <property type="molecule type" value="Transcribed_RNA"/>
</dbReference>
<evidence type="ECO:0000256" key="2">
    <source>
        <dbReference type="ARBA" id="ARBA00007079"/>
    </source>
</evidence>
<dbReference type="AlphaFoldDB" id="A0A061R7L3"/>
<gene>
    <name evidence="10" type="ORF">TSPGSL018_12893</name>
</gene>
<keyword evidence="7 9" id="KW-0472">Membrane</keyword>
<comment type="similarity">
    <text evidence="2">Belongs to the aromatic acid exporter (TC 2.A.85) family.</text>
</comment>
<feature type="transmembrane region" description="Helical" evidence="9">
    <location>
        <begin position="268"/>
        <end position="290"/>
    </location>
</feature>
<dbReference type="InterPro" id="IPR020966">
    <property type="entry name" value="ALMT"/>
</dbReference>
<evidence type="ECO:0000256" key="5">
    <source>
        <dbReference type="ARBA" id="ARBA00022989"/>
    </source>
</evidence>
<protein>
    <submittedName>
        <fullName evidence="10">Uncharacterized protein</fullName>
    </submittedName>
</protein>
<keyword evidence="8" id="KW-0407">Ion channel</keyword>
<reference evidence="10" key="1">
    <citation type="submission" date="2014-05" db="EMBL/GenBank/DDBJ databases">
        <title>The transcriptome of the halophilic microalga Tetraselmis sp. GSL018 isolated from the Great Salt Lake, Utah.</title>
        <authorList>
            <person name="Jinkerson R.E."/>
            <person name="D'Adamo S."/>
            <person name="Posewitz M.C."/>
        </authorList>
    </citation>
    <scope>NUCLEOTIDE SEQUENCE</scope>
    <source>
        <strain evidence="10">GSL018</strain>
    </source>
</reference>
<sequence>MLETLTSRVNNTCLKHNGGYGVKYAALLHRVSLARNTGDRNKNFVRQPCAPSVCHWHGRNLLTRSRGSNQVVCVSSSLDGQSVCERIFRRGSTQVSEELCELRKRQHLYRTKTRDRERRDEVVGYLKWGLRSALAVGFSAFLVMNGHFQARVHGFGILVLITCINCSEQLQGDLLRKSLERLLGTSIGSLGAMCVLYVDDFFVPEACGWSAREFFYLAVIGAFTMGGVVLRARNHMRPLYDHSYFLSVASFDFLLLDLYKHAHQFLDGMYSILMVVVGGFFTVVMGLLCFPQYAGDELARLTAESLEVTATELEDALIILTACDAFEMDRQDIPSPGRCLREVQRMKQLASLALFEVRFFPPRRPYDKWPRLLNATATVDWTACLRTAEAAAAVCEVCDSVWNICEADDAVWENPSVSSSVGSFEAHSPCPCEAEVLAVLRDAIETVMYCAKALRLKTCEPDRPSLAPPELCEGCGDGRRFQEALLHRYGVFHDSCVRLEGALSAERERWPHSLKYAAVRMLSVQLPARMFACVSSAMTLAEEGILLPSVPGAYCKLVRAK</sequence>
<dbReference type="Pfam" id="PF11744">
    <property type="entry name" value="ALMT"/>
    <property type="match status" value="1"/>
</dbReference>
<organism evidence="10">
    <name type="scientific">Tetraselmis sp. GSL018</name>
    <dbReference type="NCBI Taxonomy" id="582737"/>
    <lineage>
        <taxon>Eukaryota</taxon>
        <taxon>Viridiplantae</taxon>
        <taxon>Chlorophyta</taxon>
        <taxon>core chlorophytes</taxon>
        <taxon>Chlorodendrophyceae</taxon>
        <taxon>Chlorodendrales</taxon>
        <taxon>Chlorodendraceae</taxon>
        <taxon>Tetraselmis</taxon>
    </lineage>
</organism>
<comment type="subcellular location">
    <subcellularLocation>
        <location evidence="1">Membrane</location>
        <topology evidence="1">Multi-pass membrane protein</topology>
    </subcellularLocation>
</comment>
<keyword evidence="3" id="KW-0813">Transport</keyword>
<evidence type="ECO:0000256" key="1">
    <source>
        <dbReference type="ARBA" id="ARBA00004141"/>
    </source>
</evidence>
<proteinExistence type="inferred from homology"/>
<dbReference type="PANTHER" id="PTHR31086">
    <property type="entry name" value="ALUMINUM-ACTIVATED MALATE TRANSPORTER 10"/>
    <property type="match status" value="1"/>
</dbReference>
<evidence type="ECO:0000256" key="8">
    <source>
        <dbReference type="ARBA" id="ARBA00023303"/>
    </source>
</evidence>
<evidence type="ECO:0000313" key="10">
    <source>
        <dbReference type="EMBL" id="JAC66749.1"/>
    </source>
</evidence>